<dbReference type="InterPro" id="IPR036291">
    <property type="entry name" value="NAD(P)-bd_dom_sf"/>
</dbReference>
<dbReference type="HOGENOM" id="CLU_044876_2_0_1"/>
<sequence length="386" mass="42021">MQHGCVAVAAKLIGGLHLLGQDLDMAHSTCALGQASKDGGIYQKLRLALEDVLHDTIELLEKYVLSGKIKSAPNQEFLVQFIGPNTLDDVEEIVLAGEVLEDGRPWRCNNGRPASLYILIIGATGNIGKYITNSVVQSKPSFPKIIVFTSPATASSKHELIEGWKASGVSIKVGDVTNPADIGAAYHGIEMIKIAEESESVQWFFPSGYGTDIEHNPRSRHEKPHLMKLAVCRHIREHARRLKVTYVVVGPYFEMWVGAGNFQDKLGGFDIATKQAAVIGDGEVKIGFTTMPDTGKVAVAALQHPEAPFNKALKTSAKLYVKHIPLAEVEGFGAQMYEEGHPFSVVSTLRRIRATGGTLYDTWDNGGIGLDSNNLESLEVDVQRHV</sequence>
<gene>
    <name evidence="3" type="ORF">ACRE_023000</name>
</gene>
<protein>
    <submittedName>
        <fullName evidence="3">Isoflavone reductase-like protein</fullName>
    </submittedName>
</protein>
<dbReference type="Proteomes" id="UP000029964">
    <property type="component" value="Unassembled WGS sequence"/>
</dbReference>
<evidence type="ECO:0000313" key="4">
    <source>
        <dbReference type="Proteomes" id="UP000029964"/>
    </source>
</evidence>
<dbReference type="SUPFAM" id="SSF51735">
    <property type="entry name" value="NAD(P)-binding Rossmann-fold domains"/>
    <property type="match status" value="1"/>
</dbReference>
<evidence type="ECO:0000256" key="2">
    <source>
        <dbReference type="ARBA" id="ARBA00023002"/>
    </source>
</evidence>
<dbReference type="AlphaFoldDB" id="A0A086TBS3"/>
<evidence type="ECO:0000313" key="3">
    <source>
        <dbReference type="EMBL" id="KFH46805.1"/>
    </source>
</evidence>
<dbReference type="EMBL" id="JPKY01000015">
    <property type="protein sequence ID" value="KFH46805.1"/>
    <property type="molecule type" value="Genomic_DNA"/>
</dbReference>
<keyword evidence="1" id="KW-0521">NADP</keyword>
<keyword evidence="2" id="KW-0560">Oxidoreductase</keyword>
<dbReference type="OrthoDB" id="419598at2759"/>
<evidence type="ECO:0000256" key="1">
    <source>
        <dbReference type="ARBA" id="ARBA00022857"/>
    </source>
</evidence>
<proteinExistence type="predicted"/>
<accession>A0A086TBS3</accession>
<keyword evidence="4" id="KW-1185">Reference proteome</keyword>
<comment type="caution">
    <text evidence="3">The sequence shown here is derived from an EMBL/GenBank/DDBJ whole genome shotgun (WGS) entry which is preliminary data.</text>
</comment>
<dbReference type="GO" id="GO:0016491">
    <property type="term" value="F:oxidoreductase activity"/>
    <property type="evidence" value="ECO:0007669"/>
    <property type="project" value="UniProtKB-KW"/>
</dbReference>
<reference evidence="4" key="1">
    <citation type="journal article" date="2014" name="Genome Announc.">
        <title>Genome sequence and annotation of Acremonium chrysogenum, producer of the beta-lactam antibiotic cephalosporin C.</title>
        <authorList>
            <person name="Terfehr D."/>
            <person name="Dahlmann T.A."/>
            <person name="Specht T."/>
            <person name="Zadra I."/>
            <person name="Kuernsteiner H."/>
            <person name="Kueck U."/>
        </authorList>
    </citation>
    <scope>NUCLEOTIDE SEQUENCE [LARGE SCALE GENOMIC DNA]</scope>
    <source>
        <strain evidence="4">ATCC 11550 / CBS 779.69 / DSM 880 / IAM 14645 / JCM 23072 / IMI 49137</strain>
    </source>
</reference>
<dbReference type="PANTHER" id="PTHR47706:SF11">
    <property type="entry name" value="ISOFLAVONE REDUCTASE FAMILY PROTEIN (AFU_ORTHOLOGUE AFUA_1G12510)"/>
    <property type="match status" value="1"/>
</dbReference>
<dbReference type="InterPro" id="IPR051609">
    <property type="entry name" value="NmrA/Isoflavone_reductase-like"/>
</dbReference>
<name>A0A086TBS3_HAPC1</name>
<dbReference type="PANTHER" id="PTHR47706">
    <property type="entry name" value="NMRA-LIKE FAMILY PROTEIN"/>
    <property type="match status" value="1"/>
</dbReference>
<organism evidence="3 4">
    <name type="scientific">Hapsidospora chrysogenum (strain ATCC 11550 / CBS 779.69 / DSM 880 / IAM 14645 / JCM 23072 / IMI 49137)</name>
    <name type="common">Acremonium chrysogenum</name>
    <dbReference type="NCBI Taxonomy" id="857340"/>
    <lineage>
        <taxon>Eukaryota</taxon>
        <taxon>Fungi</taxon>
        <taxon>Dikarya</taxon>
        <taxon>Ascomycota</taxon>
        <taxon>Pezizomycotina</taxon>
        <taxon>Sordariomycetes</taxon>
        <taxon>Hypocreomycetidae</taxon>
        <taxon>Hypocreales</taxon>
        <taxon>Bionectriaceae</taxon>
        <taxon>Hapsidospora</taxon>
    </lineage>
</organism>
<dbReference type="STRING" id="857340.A0A086TBS3"/>
<dbReference type="Gene3D" id="3.40.50.720">
    <property type="entry name" value="NAD(P)-binding Rossmann-like Domain"/>
    <property type="match status" value="1"/>
</dbReference>